<dbReference type="EMBL" id="JAMQYH010000002">
    <property type="protein sequence ID" value="KAJ1696191.1"/>
    <property type="molecule type" value="Genomic_DNA"/>
</dbReference>
<dbReference type="InterPro" id="IPR036249">
    <property type="entry name" value="Thioredoxin-like_sf"/>
</dbReference>
<dbReference type="SMART" id="SM00049">
    <property type="entry name" value="DEP"/>
    <property type="match status" value="1"/>
</dbReference>
<dbReference type="InterPro" id="IPR006869">
    <property type="entry name" value="DUF547"/>
</dbReference>
<proteinExistence type="predicted"/>
<keyword evidence="4" id="KW-1185">Reference proteome</keyword>
<dbReference type="Proteomes" id="UP001151287">
    <property type="component" value="Unassembled WGS sequence"/>
</dbReference>
<dbReference type="PANTHER" id="PTHR46361:SF3">
    <property type="entry name" value="ELECTRON CARRIER_ PROTEIN DISULFIDE OXIDOREDUCTASE"/>
    <property type="match status" value="1"/>
</dbReference>
<dbReference type="AlphaFoldDB" id="A0A9Q0HRU7"/>
<dbReference type="CDD" id="cd04371">
    <property type="entry name" value="DEP"/>
    <property type="match status" value="1"/>
</dbReference>
<dbReference type="PROSITE" id="PS51354">
    <property type="entry name" value="GLUTAREDOXIN_2"/>
    <property type="match status" value="1"/>
</dbReference>
<reference evidence="3" key="1">
    <citation type="journal article" date="2022" name="Cell">
        <title>Repeat-based holocentromeres influence genome architecture and karyotype evolution.</title>
        <authorList>
            <person name="Hofstatter P.G."/>
            <person name="Thangavel G."/>
            <person name="Lux T."/>
            <person name="Neumann P."/>
            <person name="Vondrak T."/>
            <person name="Novak P."/>
            <person name="Zhang M."/>
            <person name="Costa L."/>
            <person name="Castellani M."/>
            <person name="Scott A."/>
            <person name="Toegelov H."/>
            <person name="Fuchs J."/>
            <person name="Mata-Sucre Y."/>
            <person name="Dias Y."/>
            <person name="Vanzela A.L.L."/>
            <person name="Huettel B."/>
            <person name="Almeida C.C.S."/>
            <person name="Simkova H."/>
            <person name="Souza G."/>
            <person name="Pedrosa-Harand A."/>
            <person name="Macas J."/>
            <person name="Mayer K.F.X."/>
            <person name="Houben A."/>
            <person name="Marques A."/>
        </authorList>
    </citation>
    <scope>NUCLEOTIDE SEQUENCE</scope>
    <source>
        <strain evidence="3">RhyBre1mFocal</strain>
    </source>
</reference>
<dbReference type="PROSITE" id="PS50186">
    <property type="entry name" value="DEP"/>
    <property type="match status" value="1"/>
</dbReference>
<evidence type="ECO:0000313" key="4">
    <source>
        <dbReference type="Proteomes" id="UP001151287"/>
    </source>
</evidence>
<dbReference type="PANTHER" id="PTHR46361">
    <property type="entry name" value="ELECTRON CARRIER/ PROTEIN DISULFIDE OXIDOREDUCTASE"/>
    <property type="match status" value="1"/>
</dbReference>
<feature type="compositionally biased region" description="Basic and acidic residues" evidence="1">
    <location>
        <begin position="129"/>
        <end position="140"/>
    </location>
</feature>
<feature type="compositionally biased region" description="Basic and acidic residues" evidence="1">
    <location>
        <begin position="212"/>
        <end position="233"/>
    </location>
</feature>
<evidence type="ECO:0000259" key="2">
    <source>
        <dbReference type="PROSITE" id="PS50186"/>
    </source>
</evidence>
<dbReference type="Pfam" id="PF04784">
    <property type="entry name" value="DUF547"/>
    <property type="match status" value="1"/>
</dbReference>
<dbReference type="Pfam" id="PF00610">
    <property type="entry name" value="DEP"/>
    <property type="match status" value="1"/>
</dbReference>
<feature type="domain" description="DEP" evidence="2">
    <location>
        <begin position="400"/>
        <end position="473"/>
    </location>
</feature>
<dbReference type="InterPro" id="IPR036388">
    <property type="entry name" value="WH-like_DNA-bd_sf"/>
</dbReference>
<evidence type="ECO:0000256" key="1">
    <source>
        <dbReference type="SAM" id="MobiDB-lite"/>
    </source>
</evidence>
<dbReference type="Gene3D" id="1.10.10.10">
    <property type="entry name" value="Winged helix-like DNA-binding domain superfamily/Winged helix DNA-binding domain"/>
    <property type="match status" value="1"/>
</dbReference>
<dbReference type="Pfam" id="PF00462">
    <property type="entry name" value="Glutaredoxin"/>
    <property type="match status" value="1"/>
</dbReference>
<feature type="region of interest" description="Disordered" evidence="1">
    <location>
        <begin position="122"/>
        <end position="182"/>
    </location>
</feature>
<gene>
    <name evidence="3" type="ORF">LUZ63_004703</name>
</gene>
<dbReference type="InterPro" id="IPR036390">
    <property type="entry name" value="WH_DNA-bd_sf"/>
</dbReference>
<organism evidence="3 4">
    <name type="scientific">Rhynchospora breviuscula</name>
    <dbReference type="NCBI Taxonomy" id="2022672"/>
    <lineage>
        <taxon>Eukaryota</taxon>
        <taxon>Viridiplantae</taxon>
        <taxon>Streptophyta</taxon>
        <taxon>Embryophyta</taxon>
        <taxon>Tracheophyta</taxon>
        <taxon>Spermatophyta</taxon>
        <taxon>Magnoliopsida</taxon>
        <taxon>Liliopsida</taxon>
        <taxon>Poales</taxon>
        <taxon>Cyperaceae</taxon>
        <taxon>Cyperoideae</taxon>
        <taxon>Rhynchosporeae</taxon>
        <taxon>Rhynchospora</taxon>
    </lineage>
</organism>
<comment type="caution">
    <text evidence="3">The sequence shown here is derived from an EMBL/GenBank/DDBJ whole genome shotgun (WGS) entry which is preliminary data.</text>
</comment>
<dbReference type="SUPFAM" id="SSF52833">
    <property type="entry name" value="Thioredoxin-like"/>
    <property type="match status" value="1"/>
</dbReference>
<sequence>MVCLSSSGSFIVFVIWIRRMAVKVLPINRFLSLFLSPCVSSVRSPSITVAAGRSLLLSLLDCFCRLSHHFLLTWVKKTEIMASTDDQEEKNATISDITSHKSSISQDKDVEGLTTKVETLKTSEFSDADAPKHSDKEEAPVKISDAQGKDDENPEEFLLEEKPLEPVFDGTETPESETQPSSVWPDKAVALKNFVKEKGTVAVTTLIRRLSSKKEEGGSPRMDEKSDGDKMEVPASELKEEYPKLEERSVWNPLSFIKIGRDVQVEQTQTESSVEVPAMKGRIVIYTQLGCQECKAIRSFLREKRLTFVEINVDVFPSRKLELEKMYGSYAVPKVYFNDELIGGPKELSDMEASGLLDNKINEIMNIEPAASSPLPPLPGEDDESASGKLDELATIVRKMKEVLKPKDRYYKMRRFSNCFLGSEAVDFLSEDQYFEREEAVEFGRKLAINHFFRHVLNENIFEDGNHLYRFLEHDPTVMSQCYNIPRGTLDVMPKPIVEIASRLRLLSHAIIEAYVSEDGKHVDYRSIHGSEEFKRYVRITEELQRVDLGELSREESLAFFINLYNMMAIHAILLWGPPTKAMERRKFFGDFKYVIGGFPYSLSAIHNGILRSNERPPYSLTRPFAPRDGRSKVSLEYPEPLVHFALVNRTKSGPALRCYSPGNIDKELMESARDFIRNGGLIVDAEAKVASADRILQWYSVDFGKNETEVLKHAANYMEPTKSGELMELLANTHLKVTYQPYDWSLNI</sequence>
<dbReference type="OrthoDB" id="418495at2759"/>
<name>A0A9Q0HRU7_9POAL</name>
<dbReference type="InterPro" id="IPR002109">
    <property type="entry name" value="Glutaredoxin"/>
</dbReference>
<accession>A0A9Q0HRU7</accession>
<dbReference type="Gene3D" id="3.40.30.10">
    <property type="entry name" value="Glutaredoxin"/>
    <property type="match status" value="1"/>
</dbReference>
<feature type="region of interest" description="Disordered" evidence="1">
    <location>
        <begin position="211"/>
        <end position="233"/>
    </location>
</feature>
<protein>
    <recommendedName>
        <fullName evidence="2">DEP domain-containing protein</fullName>
    </recommendedName>
</protein>
<evidence type="ECO:0000313" key="3">
    <source>
        <dbReference type="EMBL" id="KAJ1696191.1"/>
    </source>
</evidence>
<dbReference type="GO" id="GO:0035556">
    <property type="term" value="P:intracellular signal transduction"/>
    <property type="evidence" value="ECO:0007669"/>
    <property type="project" value="InterPro"/>
</dbReference>
<dbReference type="SUPFAM" id="SSF46785">
    <property type="entry name" value="Winged helix' DNA-binding domain"/>
    <property type="match status" value="1"/>
</dbReference>
<dbReference type="InterPro" id="IPR000591">
    <property type="entry name" value="DEP_dom"/>
</dbReference>